<organism evidence="2 3">
    <name type="scientific">Kineobactrum salinum</name>
    <dbReference type="NCBI Taxonomy" id="2708301"/>
    <lineage>
        <taxon>Bacteria</taxon>
        <taxon>Pseudomonadati</taxon>
        <taxon>Pseudomonadota</taxon>
        <taxon>Gammaproteobacteria</taxon>
        <taxon>Cellvibrionales</taxon>
        <taxon>Halieaceae</taxon>
        <taxon>Kineobactrum</taxon>
    </lineage>
</organism>
<sequence length="235" mass="27609">MPTWSATMLKKYETCAYSVYLERVKKVPQEKNVASDRGSALHDIAECYVKSEWEAIADTSQPFIKDWEDKIYPKFRADFDHLRDRFAEGKVEVEGNWGFTVDWEPTGWMGKDVWARAKLDVLEWQDENCARVIDHKSGKKFGNEIPHAQQAMIYAIAAFMRYEQLEFVETDFWYLDHGLYSPQRYSRQQASQFLPRITQRATVLTSDTEFKPTPSKGNCMWCPFRANEACEWRVE</sequence>
<dbReference type="InterPro" id="IPR038726">
    <property type="entry name" value="PDDEXK_AddAB-type"/>
</dbReference>
<evidence type="ECO:0000313" key="2">
    <source>
        <dbReference type="EMBL" id="QIB67120.1"/>
    </source>
</evidence>
<dbReference type="InterPro" id="IPR011604">
    <property type="entry name" value="PDDEXK-like_dom_sf"/>
</dbReference>
<accession>A0A6C0U4P3</accession>
<dbReference type="Proteomes" id="UP000477680">
    <property type="component" value="Chromosome"/>
</dbReference>
<evidence type="ECO:0000313" key="3">
    <source>
        <dbReference type="Proteomes" id="UP000477680"/>
    </source>
</evidence>
<dbReference type="RefSeq" id="WP_163496547.1">
    <property type="nucleotide sequence ID" value="NZ_CP048711.1"/>
</dbReference>
<dbReference type="AlphaFoldDB" id="A0A6C0U4P3"/>
<keyword evidence="3" id="KW-1185">Reference proteome</keyword>
<proteinExistence type="predicted"/>
<protein>
    <submittedName>
        <fullName evidence="2">PD-(D/E)XK nuclease family protein</fullName>
    </submittedName>
</protein>
<evidence type="ECO:0000259" key="1">
    <source>
        <dbReference type="Pfam" id="PF12705"/>
    </source>
</evidence>
<gene>
    <name evidence="2" type="ORF">G3T16_18680</name>
</gene>
<feature type="domain" description="PD-(D/E)XK endonuclease-like" evidence="1">
    <location>
        <begin position="3"/>
        <end position="226"/>
    </location>
</feature>
<dbReference type="Pfam" id="PF12705">
    <property type="entry name" value="PDDEXK_1"/>
    <property type="match status" value="1"/>
</dbReference>
<dbReference type="Gene3D" id="3.90.320.10">
    <property type="match status" value="1"/>
</dbReference>
<reference evidence="2 3" key="1">
    <citation type="submission" date="2020-02" db="EMBL/GenBank/DDBJ databases">
        <title>Genome sequencing for Kineobactrum sp. M2.</title>
        <authorList>
            <person name="Park S.-J."/>
        </authorList>
    </citation>
    <scope>NUCLEOTIDE SEQUENCE [LARGE SCALE GENOMIC DNA]</scope>
    <source>
        <strain evidence="2 3">M2</strain>
    </source>
</reference>
<dbReference type="KEGG" id="kim:G3T16_18680"/>
<name>A0A6C0U4P3_9GAMM</name>
<dbReference type="EMBL" id="CP048711">
    <property type="protein sequence ID" value="QIB67120.1"/>
    <property type="molecule type" value="Genomic_DNA"/>
</dbReference>